<proteinExistence type="predicted"/>
<reference evidence="2 3" key="1">
    <citation type="submission" date="2023-01" db="EMBL/GenBank/DDBJ databases">
        <authorList>
            <person name="Kreplak J."/>
        </authorList>
    </citation>
    <scope>NUCLEOTIDE SEQUENCE [LARGE SCALE GENOMIC DNA]</scope>
</reference>
<dbReference type="EMBL" id="OX451737">
    <property type="protein sequence ID" value="CAI8598458.1"/>
    <property type="molecule type" value="Genomic_DNA"/>
</dbReference>
<dbReference type="PANTHER" id="PTHR34808:SF6">
    <property type="match status" value="1"/>
</dbReference>
<gene>
    <name evidence="2" type="ORF">VFH_II128320</name>
</gene>
<organism evidence="2 3">
    <name type="scientific">Vicia faba</name>
    <name type="common">Broad bean</name>
    <name type="synonym">Faba vulgaris</name>
    <dbReference type="NCBI Taxonomy" id="3906"/>
    <lineage>
        <taxon>Eukaryota</taxon>
        <taxon>Viridiplantae</taxon>
        <taxon>Streptophyta</taxon>
        <taxon>Embryophyta</taxon>
        <taxon>Tracheophyta</taxon>
        <taxon>Spermatophyta</taxon>
        <taxon>Magnoliopsida</taxon>
        <taxon>eudicotyledons</taxon>
        <taxon>Gunneridae</taxon>
        <taxon>Pentapetalae</taxon>
        <taxon>rosids</taxon>
        <taxon>fabids</taxon>
        <taxon>Fabales</taxon>
        <taxon>Fabaceae</taxon>
        <taxon>Papilionoideae</taxon>
        <taxon>50 kb inversion clade</taxon>
        <taxon>NPAAA clade</taxon>
        <taxon>Hologalegina</taxon>
        <taxon>IRL clade</taxon>
        <taxon>Fabeae</taxon>
        <taxon>Vicia</taxon>
    </lineage>
</organism>
<dbReference type="Proteomes" id="UP001157006">
    <property type="component" value="Chromosome 2"/>
</dbReference>
<protein>
    <submittedName>
        <fullName evidence="2">Uncharacterized protein</fullName>
    </submittedName>
</protein>
<sequence>MPFFSCFKFVKMNNQVEEKKINVEAEKPIALPSNLERTTSIDNEPKTLLQEELNLAREEALKVINTHPKEEALKIFLNGLRPVTSSKPSEVDVVCDDSEDDVVYDDEDEDDFMLYDDEEDGYDE</sequence>
<accession>A0AAV0ZMX9</accession>
<name>A0AAV0ZMX9_VICFA</name>
<evidence type="ECO:0000313" key="3">
    <source>
        <dbReference type="Proteomes" id="UP001157006"/>
    </source>
</evidence>
<evidence type="ECO:0000256" key="1">
    <source>
        <dbReference type="SAM" id="MobiDB-lite"/>
    </source>
</evidence>
<evidence type="ECO:0000313" key="2">
    <source>
        <dbReference type="EMBL" id="CAI8598458.1"/>
    </source>
</evidence>
<dbReference type="PANTHER" id="PTHR34808">
    <property type="entry name" value="EXPRESSED PROTEIN"/>
    <property type="match status" value="1"/>
</dbReference>
<feature type="region of interest" description="Disordered" evidence="1">
    <location>
        <begin position="98"/>
        <end position="124"/>
    </location>
</feature>
<keyword evidence="3" id="KW-1185">Reference proteome</keyword>
<dbReference type="AlphaFoldDB" id="A0AAV0ZMX9"/>